<proteinExistence type="predicted"/>
<dbReference type="AlphaFoldDB" id="A0AA86NT62"/>
<evidence type="ECO:0000313" key="4">
    <source>
        <dbReference type="EMBL" id="CAL6072745.1"/>
    </source>
</evidence>
<gene>
    <name evidence="1" type="ORF">HINF_LOCUS13213</name>
    <name evidence="3" type="ORF">HINF_LOCUS35743</name>
    <name evidence="2" type="ORF">HINF_LOCUS54357</name>
    <name evidence="4" type="ORF">HINF_LOCUS55770</name>
</gene>
<protein>
    <submittedName>
        <fullName evidence="3">Hypothetical_protein</fullName>
    </submittedName>
</protein>
<evidence type="ECO:0000313" key="1">
    <source>
        <dbReference type="EMBL" id="CAI9925568.1"/>
    </source>
</evidence>
<dbReference type="Proteomes" id="UP001642409">
    <property type="component" value="Unassembled WGS sequence"/>
</dbReference>
<dbReference type="EMBL" id="CAXDID020000130">
    <property type="protein sequence ID" value="CAL6035053.1"/>
    <property type="molecule type" value="Genomic_DNA"/>
</dbReference>
<dbReference type="EMBL" id="CATOUU010001009">
    <property type="protein sequence ID" value="CAI9966712.1"/>
    <property type="molecule type" value="Genomic_DNA"/>
</dbReference>
<evidence type="ECO:0000313" key="3">
    <source>
        <dbReference type="EMBL" id="CAL6035053.1"/>
    </source>
</evidence>
<evidence type="ECO:0000313" key="2">
    <source>
        <dbReference type="EMBL" id="CAI9966712.1"/>
    </source>
</evidence>
<reference evidence="1" key="1">
    <citation type="submission" date="2023-06" db="EMBL/GenBank/DDBJ databases">
        <authorList>
            <person name="Kurt Z."/>
        </authorList>
    </citation>
    <scope>NUCLEOTIDE SEQUENCE</scope>
</reference>
<sequence>MIISEFSSIDEKFTTMLGTCLTYNGLKQKKLSNLNVMPQSPAQLTSAYVNALISTNQSGICENLSLESAKYLTRTVSKLKICSTNPALVDLVNSDPLSQRNYNASSRCTSSQSQNKDFNNYYYSIRVICKRELVFNCSQINDISEYKRLRLKYETQNMKTN</sequence>
<accession>A0AA86NT62</accession>
<comment type="caution">
    <text evidence="1">The sequence shown here is derived from an EMBL/GenBank/DDBJ whole genome shotgun (WGS) entry which is preliminary data.</text>
</comment>
<reference evidence="3 5" key="2">
    <citation type="submission" date="2024-07" db="EMBL/GenBank/DDBJ databases">
        <authorList>
            <person name="Akdeniz Z."/>
        </authorList>
    </citation>
    <scope>NUCLEOTIDE SEQUENCE [LARGE SCALE GENOMIC DNA]</scope>
</reference>
<keyword evidence="5" id="KW-1185">Reference proteome</keyword>
<evidence type="ECO:0000313" key="5">
    <source>
        <dbReference type="Proteomes" id="UP001642409"/>
    </source>
</evidence>
<organism evidence="1">
    <name type="scientific">Hexamita inflata</name>
    <dbReference type="NCBI Taxonomy" id="28002"/>
    <lineage>
        <taxon>Eukaryota</taxon>
        <taxon>Metamonada</taxon>
        <taxon>Diplomonadida</taxon>
        <taxon>Hexamitidae</taxon>
        <taxon>Hexamitinae</taxon>
        <taxon>Hexamita</taxon>
    </lineage>
</organism>
<dbReference type="EMBL" id="CATOUU010000343">
    <property type="protein sequence ID" value="CAI9925568.1"/>
    <property type="molecule type" value="Genomic_DNA"/>
</dbReference>
<dbReference type="EMBL" id="CAXDID020000297">
    <property type="protein sequence ID" value="CAL6072745.1"/>
    <property type="molecule type" value="Genomic_DNA"/>
</dbReference>
<name>A0AA86NT62_9EUKA</name>